<proteinExistence type="predicted"/>
<accession>A0AAN9SZR9</accession>
<evidence type="ECO:0008006" key="4">
    <source>
        <dbReference type="Google" id="ProtNLM"/>
    </source>
</evidence>
<evidence type="ECO:0000313" key="3">
    <source>
        <dbReference type="Proteomes" id="UP001386955"/>
    </source>
</evidence>
<organism evidence="2 3">
    <name type="scientific">Psophocarpus tetragonolobus</name>
    <name type="common">Winged bean</name>
    <name type="synonym">Dolichos tetragonolobus</name>
    <dbReference type="NCBI Taxonomy" id="3891"/>
    <lineage>
        <taxon>Eukaryota</taxon>
        <taxon>Viridiplantae</taxon>
        <taxon>Streptophyta</taxon>
        <taxon>Embryophyta</taxon>
        <taxon>Tracheophyta</taxon>
        <taxon>Spermatophyta</taxon>
        <taxon>Magnoliopsida</taxon>
        <taxon>eudicotyledons</taxon>
        <taxon>Gunneridae</taxon>
        <taxon>Pentapetalae</taxon>
        <taxon>rosids</taxon>
        <taxon>fabids</taxon>
        <taxon>Fabales</taxon>
        <taxon>Fabaceae</taxon>
        <taxon>Papilionoideae</taxon>
        <taxon>50 kb inversion clade</taxon>
        <taxon>NPAAA clade</taxon>
        <taxon>indigoferoid/millettioid clade</taxon>
        <taxon>Phaseoleae</taxon>
        <taxon>Psophocarpus</taxon>
    </lineage>
</organism>
<feature type="chain" id="PRO_5042986418" description="Secreted protein" evidence="1">
    <location>
        <begin position="20"/>
        <end position="70"/>
    </location>
</feature>
<keyword evidence="3" id="KW-1185">Reference proteome</keyword>
<dbReference type="Proteomes" id="UP001386955">
    <property type="component" value="Unassembled WGS sequence"/>
</dbReference>
<evidence type="ECO:0000313" key="2">
    <source>
        <dbReference type="EMBL" id="KAK7404583.1"/>
    </source>
</evidence>
<gene>
    <name evidence="2" type="ORF">VNO78_05536</name>
</gene>
<keyword evidence="1" id="KW-0732">Signal</keyword>
<comment type="caution">
    <text evidence="2">The sequence shown here is derived from an EMBL/GenBank/DDBJ whole genome shotgun (WGS) entry which is preliminary data.</text>
</comment>
<evidence type="ECO:0000256" key="1">
    <source>
        <dbReference type="SAM" id="SignalP"/>
    </source>
</evidence>
<dbReference type="AlphaFoldDB" id="A0AAN9SZR9"/>
<name>A0AAN9SZR9_PSOTE</name>
<dbReference type="EMBL" id="JAYMYS010000002">
    <property type="protein sequence ID" value="KAK7404583.1"/>
    <property type="molecule type" value="Genomic_DNA"/>
</dbReference>
<feature type="signal peptide" evidence="1">
    <location>
        <begin position="1"/>
        <end position="19"/>
    </location>
</feature>
<protein>
    <recommendedName>
        <fullName evidence="4">Secreted protein</fullName>
    </recommendedName>
</protein>
<sequence>MLFSFFLCSLVLCVLYTWACFNCITVCACNVLCCCYLTRCALFARTGVKFYSPPLFLECEILGNLSATVI</sequence>
<reference evidence="2 3" key="1">
    <citation type="submission" date="2024-01" db="EMBL/GenBank/DDBJ databases">
        <title>The genomes of 5 underutilized Papilionoideae crops provide insights into root nodulation and disease resistanc.</title>
        <authorList>
            <person name="Jiang F."/>
        </authorList>
    </citation>
    <scope>NUCLEOTIDE SEQUENCE [LARGE SCALE GENOMIC DNA]</scope>
    <source>
        <strain evidence="2">DUOXIRENSHENG_FW03</strain>
        <tissue evidence="2">Leaves</tissue>
    </source>
</reference>